<keyword evidence="2" id="KW-0963">Cytoplasm</keyword>
<dbReference type="CDD" id="cd11572">
    <property type="entry name" value="RlmI_M_like"/>
    <property type="match status" value="1"/>
</dbReference>
<evidence type="ECO:0000256" key="3">
    <source>
        <dbReference type="ARBA" id="ARBA00022603"/>
    </source>
</evidence>
<dbReference type="CDD" id="cd02440">
    <property type="entry name" value="AdoMet_MTases"/>
    <property type="match status" value="1"/>
</dbReference>
<keyword evidence="5" id="KW-0949">S-adenosyl-L-methionine</keyword>
<dbReference type="SUPFAM" id="SSF88697">
    <property type="entry name" value="PUA domain-like"/>
    <property type="match status" value="1"/>
</dbReference>
<dbReference type="InterPro" id="IPR036974">
    <property type="entry name" value="PUA_sf"/>
</dbReference>
<dbReference type="RefSeq" id="WP_125671591.1">
    <property type="nucleotide sequence ID" value="NZ_RCOS01000099.1"/>
</dbReference>
<comment type="similarity">
    <text evidence="6">Belongs to the methyltransferase superfamily. RlmI family.</text>
</comment>
<proteinExistence type="inferred from homology"/>
<comment type="caution">
    <text evidence="9">The sequence shown here is derived from an EMBL/GenBank/DDBJ whole genome shotgun (WGS) entry which is preliminary data.</text>
</comment>
<feature type="domain" description="S-adenosylmethionine-dependent methyltransferase" evidence="7">
    <location>
        <begin position="179"/>
        <end position="293"/>
    </location>
</feature>
<keyword evidence="4 9" id="KW-0808">Transferase</keyword>
<dbReference type="Gene3D" id="3.30.750.80">
    <property type="entry name" value="RNA methyltransferase domain (HRMD) like"/>
    <property type="match status" value="1"/>
</dbReference>
<dbReference type="InterPro" id="IPR041532">
    <property type="entry name" value="RlmI-like_PUA"/>
</dbReference>
<dbReference type="Pfam" id="PF10672">
    <property type="entry name" value="Methyltrans_SAM"/>
    <property type="match status" value="1"/>
</dbReference>
<protein>
    <submittedName>
        <fullName evidence="9">Class I SAM-dependent rRNA methyltransferase</fullName>
    </submittedName>
</protein>
<sequence>MSWHPTGEVIVDKRGTSLILSGRFNIGLNMIKKLIGPVSRGDVVIVKDENGEFLGEGFYEEIGSVGVRMLAFKDRISLDLIDERMKNALDMRKRMKLGNYFRLVHSESDLLPGLIIDFYNDIASITSTSVGFDARIKDIANILIKLGARAVFARNDSRTRRQIDLPLWKGKIAGEGPSDTIIDEEGVLFHVDVLKGQKTGFFIDQRINRISLRRYISKGDNVLDLFSYTGGFGLHAAVEGANVTAVDESDYAEEEIVRNAELNKVKINFIKRNVKELKIGGEYDVVIADPPALIPSIDRKDAGKKAYLTLNTKIMNIVRKGGFIFTFSCSQFLSQEELKGIVIKAGDKSGRSIKLLDGVLGQSPDHPVDPKHPWTGYLKGFIVNCT</sequence>
<dbReference type="PANTHER" id="PTHR42873">
    <property type="entry name" value="RIBOSOMAL RNA LARGE SUBUNIT METHYLTRANSFERASE"/>
    <property type="match status" value="1"/>
</dbReference>
<evidence type="ECO:0000313" key="9">
    <source>
        <dbReference type="EMBL" id="RSN74195.1"/>
    </source>
</evidence>
<reference evidence="9 10" key="1">
    <citation type="submission" date="2018-10" db="EMBL/GenBank/DDBJ databases">
        <title>Co-occurring genomic capacity for anaerobic methane metabolism and dissimilatory sulfite reduction discovered in the Korarchaeota.</title>
        <authorList>
            <person name="Mckay L.J."/>
            <person name="Dlakic M."/>
            <person name="Fields M.W."/>
            <person name="Delmont T.O."/>
            <person name="Eren A.M."/>
            <person name="Jay Z.J."/>
            <person name="Klingelsmith K.B."/>
            <person name="Rusch D.B."/>
            <person name="Inskeep W.P."/>
        </authorList>
    </citation>
    <scope>NUCLEOTIDE SEQUENCE [LARGE SCALE GENOMIC DNA]</scope>
    <source>
        <strain evidence="9 10">MDKW</strain>
    </source>
</reference>
<dbReference type="GO" id="GO:0008168">
    <property type="term" value="F:methyltransferase activity"/>
    <property type="evidence" value="ECO:0007669"/>
    <property type="project" value="UniProtKB-KW"/>
</dbReference>
<dbReference type="GO" id="GO:0005737">
    <property type="term" value="C:cytoplasm"/>
    <property type="evidence" value="ECO:0007669"/>
    <property type="project" value="UniProtKB-SubCell"/>
</dbReference>
<dbReference type="InterPro" id="IPR029063">
    <property type="entry name" value="SAM-dependent_MTases_sf"/>
</dbReference>
<evidence type="ECO:0000256" key="6">
    <source>
        <dbReference type="ARBA" id="ARBA00038091"/>
    </source>
</evidence>
<dbReference type="GO" id="GO:0032259">
    <property type="term" value="P:methylation"/>
    <property type="evidence" value="ECO:0007669"/>
    <property type="project" value="UniProtKB-KW"/>
</dbReference>
<dbReference type="PROSITE" id="PS50890">
    <property type="entry name" value="PUA"/>
    <property type="match status" value="1"/>
</dbReference>
<feature type="domain" description="RlmI-like PUA" evidence="8">
    <location>
        <begin position="9"/>
        <end position="72"/>
    </location>
</feature>
<dbReference type="Gene3D" id="2.30.130.10">
    <property type="entry name" value="PUA domain"/>
    <property type="match status" value="1"/>
</dbReference>
<evidence type="ECO:0000256" key="1">
    <source>
        <dbReference type="ARBA" id="ARBA00004496"/>
    </source>
</evidence>
<dbReference type="EMBL" id="RCOS01000099">
    <property type="protein sequence ID" value="RSN74195.1"/>
    <property type="molecule type" value="Genomic_DNA"/>
</dbReference>
<organism evidence="9 10">
    <name type="scientific">Candidatus Methanodesulfokora washburnensis</name>
    <dbReference type="NCBI Taxonomy" id="2478471"/>
    <lineage>
        <taxon>Archaea</taxon>
        <taxon>Thermoproteota</taxon>
        <taxon>Candidatus Korarchaeia</taxon>
        <taxon>Candidatus Korarchaeia incertae sedis</taxon>
        <taxon>Candidatus Methanodesulfokora</taxon>
    </lineage>
</organism>
<gene>
    <name evidence="9" type="ORF">D6D85_08620</name>
</gene>
<keyword evidence="10" id="KW-1185">Reference proteome</keyword>
<dbReference type="GO" id="GO:0003723">
    <property type="term" value="F:RNA binding"/>
    <property type="evidence" value="ECO:0007669"/>
    <property type="project" value="InterPro"/>
</dbReference>
<name>A0A429GK38_9CREN</name>
<evidence type="ECO:0000259" key="8">
    <source>
        <dbReference type="Pfam" id="PF17785"/>
    </source>
</evidence>
<dbReference type="OrthoDB" id="190449at2157"/>
<dbReference type="AlphaFoldDB" id="A0A429GK38"/>
<dbReference type="PANTHER" id="PTHR42873:SF1">
    <property type="entry name" value="S-ADENOSYLMETHIONINE-DEPENDENT METHYLTRANSFERASE DOMAIN-CONTAINING PROTEIN"/>
    <property type="match status" value="1"/>
</dbReference>
<evidence type="ECO:0000256" key="5">
    <source>
        <dbReference type="ARBA" id="ARBA00022691"/>
    </source>
</evidence>
<dbReference type="InterPro" id="IPR015947">
    <property type="entry name" value="PUA-like_sf"/>
</dbReference>
<dbReference type="InterPro" id="IPR019614">
    <property type="entry name" value="SAM-dep_methyl-trfase"/>
</dbReference>
<keyword evidence="3 9" id="KW-0489">Methyltransferase</keyword>
<dbReference type="Pfam" id="PF17785">
    <property type="entry name" value="PUA_3"/>
    <property type="match status" value="1"/>
</dbReference>
<dbReference type="SUPFAM" id="SSF53335">
    <property type="entry name" value="S-adenosyl-L-methionine-dependent methyltransferases"/>
    <property type="match status" value="1"/>
</dbReference>
<evidence type="ECO:0000259" key="7">
    <source>
        <dbReference type="Pfam" id="PF10672"/>
    </source>
</evidence>
<evidence type="ECO:0000313" key="10">
    <source>
        <dbReference type="Proteomes" id="UP000277582"/>
    </source>
</evidence>
<evidence type="ECO:0000256" key="2">
    <source>
        <dbReference type="ARBA" id="ARBA00022490"/>
    </source>
</evidence>
<evidence type="ECO:0000256" key="4">
    <source>
        <dbReference type="ARBA" id="ARBA00022679"/>
    </source>
</evidence>
<accession>A0A429GK38</accession>
<comment type="subcellular location">
    <subcellularLocation>
        <location evidence="1">Cytoplasm</location>
    </subcellularLocation>
</comment>
<dbReference type="Proteomes" id="UP000277582">
    <property type="component" value="Unassembled WGS sequence"/>
</dbReference>
<dbReference type="Gene3D" id="3.40.50.150">
    <property type="entry name" value="Vaccinia Virus protein VP39"/>
    <property type="match status" value="1"/>
</dbReference>